<feature type="non-terminal residue" evidence="2">
    <location>
        <position position="131"/>
    </location>
</feature>
<feature type="region of interest" description="Disordered" evidence="1">
    <location>
        <begin position="80"/>
        <end position="102"/>
    </location>
</feature>
<dbReference type="EMBL" id="JBAGLP010000031">
    <property type="protein sequence ID" value="MEG3613526.1"/>
    <property type="molecule type" value="Genomic_DNA"/>
</dbReference>
<evidence type="ECO:0000313" key="3">
    <source>
        <dbReference type="Proteomes" id="UP001310387"/>
    </source>
</evidence>
<dbReference type="Proteomes" id="UP001310387">
    <property type="component" value="Unassembled WGS sequence"/>
</dbReference>
<proteinExistence type="predicted"/>
<accession>A0ABU7Z268</accession>
<sequence>MTIADFAGDHAGAHAAGHGLGHRHGGEGHQPGHGPGSAAYDADNADGGGEKRLPAAGLEAARERARMALRGDSVVVGTARRPCGAETSPRAAAASARDPDQGRTRCVPLRRGFLMSIRRRLVAVTAACLVA</sequence>
<reference evidence="2" key="2">
    <citation type="submission" date="2024-02" db="EMBL/GenBank/DDBJ databases">
        <authorList>
            <person name="Prathaban M."/>
            <person name="Mythili R."/>
            <person name="Sharmila Devi N."/>
            <person name="Sobanaa M."/>
            <person name="Prathiviraj R."/>
            <person name="Selvin J."/>
        </authorList>
    </citation>
    <scope>NUCLEOTIDE SEQUENCE</scope>
    <source>
        <strain evidence="2">MP1014</strain>
    </source>
</reference>
<gene>
    <name evidence="2" type="ORF">V5O49_00110</name>
</gene>
<comment type="caution">
    <text evidence="2">The sequence shown here is derived from an EMBL/GenBank/DDBJ whole genome shotgun (WGS) entry which is preliminary data.</text>
</comment>
<feature type="region of interest" description="Disordered" evidence="1">
    <location>
        <begin position="14"/>
        <end position="58"/>
    </location>
</feature>
<evidence type="ECO:0000256" key="1">
    <source>
        <dbReference type="SAM" id="MobiDB-lite"/>
    </source>
</evidence>
<evidence type="ECO:0000313" key="2">
    <source>
        <dbReference type="EMBL" id="MEG3613526.1"/>
    </source>
</evidence>
<dbReference type="RefSeq" id="WP_332900449.1">
    <property type="nucleotide sequence ID" value="NZ_JBAGLP010000031.1"/>
</dbReference>
<keyword evidence="3" id="KW-1185">Reference proteome</keyword>
<name>A0ABU7Z268_9MICO</name>
<organism evidence="2 3">
    <name type="scientific">Isoptericola haloaureus</name>
    <dbReference type="NCBI Taxonomy" id="1542902"/>
    <lineage>
        <taxon>Bacteria</taxon>
        <taxon>Bacillati</taxon>
        <taxon>Actinomycetota</taxon>
        <taxon>Actinomycetes</taxon>
        <taxon>Micrococcales</taxon>
        <taxon>Promicromonosporaceae</taxon>
        <taxon>Isoptericola</taxon>
    </lineage>
</organism>
<reference evidence="2" key="1">
    <citation type="journal article" date="2024" name="Antonie Van Leeuwenhoek">
        <title>Isoptericola haloaureus sp. nov., a dimorphic actinobacterium isolated from mangrove sediments of southeast India, implicating biosaline agricultural significance through nitrogen fixation and salt tolerance genes.</title>
        <authorList>
            <person name="Prathaban M."/>
            <person name="Prathiviraj R."/>
            <person name="Ravichandran M."/>
            <person name="Natarajan S.D."/>
            <person name="Sobanaa M."/>
            <person name="Hari Krishna Kumar S."/>
            <person name="Chandrasekar V."/>
            <person name="Selvin J."/>
        </authorList>
    </citation>
    <scope>NUCLEOTIDE SEQUENCE</scope>
    <source>
        <strain evidence="2">MP1014</strain>
    </source>
</reference>
<protein>
    <submittedName>
        <fullName evidence="2">Uncharacterized protein</fullName>
    </submittedName>
</protein>